<sequence>MMMSLRRGIVTSLERKFKGRTDIMVKINENEERAINYNNLTGEVEFNDEVILNTTAVDLKLGTGGYHYVVANLRYSEIPLHGQGHIMKLRYTPYQLKVLAAEEQTSPHHDVFKNFKSLEGLPVIVATLHSMLIPIACTLKQLNHRIRIAYIMTDGAALPIDFSNTVYELRSKKIIDHTITIGHAFGGELECVNIYNGLIAAKELTQCDVIIVSMGPGIVGTGTTYGFSGIEQGSILDAVDLLKGTAIAVPRISFADPRIRHKGMSHHSLTVLDKITRSKSKVVLPHLNKEQKGWISHQIQTLGLDSKHEFIVEDGSILEDALQNFNLSVNSMGRSFSDDPAFFLTCSAAATYVHKMRYGFEENLQV</sequence>
<dbReference type="RefSeq" id="WP_012063648.1">
    <property type="nucleotide sequence ID" value="NC_009633.1"/>
</dbReference>
<gene>
    <name evidence="1" type="ordered locus">Amet_2520</name>
</gene>
<dbReference type="HOGENOM" id="CLU_042007_0_0_9"/>
<protein>
    <recommendedName>
        <fullName evidence="3">DUF3866 domain-containing protein</fullName>
    </recommendedName>
</protein>
<dbReference type="eggNOG" id="COG3502">
    <property type="taxonomic scope" value="Bacteria"/>
</dbReference>
<evidence type="ECO:0000313" key="1">
    <source>
        <dbReference type="EMBL" id="ABR48673.1"/>
    </source>
</evidence>
<evidence type="ECO:0000313" key="2">
    <source>
        <dbReference type="Proteomes" id="UP000001572"/>
    </source>
</evidence>
<dbReference type="Proteomes" id="UP000001572">
    <property type="component" value="Chromosome"/>
</dbReference>
<proteinExistence type="predicted"/>
<accession>A6TR55</accession>
<dbReference type="InterPro" id="IPR024479">
    <property type="entry name" value="DUF3866"/>
</dbReference>
<dbReference type="Pfam" id="PF12982">
    <property type="entry name" value="DUF3866"/>
    <property type="match status" value="1"/>
</dbReference>
<dbReference type="KEGG" id="amt:Amet_2520"/>
<organism evidence="1 2">
    <name type="scientific">Alkaliphilus metalliredigens (strain QYMF)</name>
    <dbReference type="NCBI Taxonomy" id="293826"/>
    <lineage>
        <taxon>Bacteria</taxon>
        <taxon>Bacillati</taxon>
        <taxon>Bacillota</taxon>
        <taxon>Clostridia</taxon>
        <taxon>Peptostreptococcales</taxon>
        <taxon>Natronincolaceae</taxon>
        <taxon>Alkaliphilus</taxon>
    </lineage>
</organism>
<dbReference type="AlphaFoldDB" id="A6TR55"/>
<evidence type="ECO:0008006" key="3">
    <source>
        <dbReference type="Google" id="ProtNLM"/>
    </source>
</evidence>
<name>A6TR55_ALKMQ</name>
<dbReference type="STRING" id="293826.Amet_2520"/>
<dbReference type="EMBL" id="CP000724">
    <property type="protein sequence ID" value="ABR48673.1"/>
    <property type="molecule type" value="Genomic_DNA"/>
</dbReference>
<reference evidence="2" key="1">
    <citation type="journal article" date="2016" name="Genome Announc.">
        <title>Complete genome sequence of Alkaliphilus metalliredigens strain QYMF, an alkaliphilic and metal-reducing bacterium isolated from borax-contaminated leachate ponds.</title>
        <authorList>
            <person name="Hwang C."/>
            <person name="Copeland A."/>
            <person name="Lucas S."/>
            <person name="Lapidus A."/>
            <person name="Barry K."/>
            <person name="Detter J.C."/>
            <person name="Glavina Del Rio T."/>
            <person name="Hammon N."/>
            <person name="Israni S."/>
            <person name="Dalin E."/>
            <person name="Tice H."/>
            <person name="Pitluck S."/>
            <person name="Chertkov O."/>
            <person name="Brettin T."/>
            <person name="Bruce D."/>
            <person name="Han C."/>
            <person name="Schmutz J."/>
            <person name="Larimer F."/>
            <person name="Land M.L."/>
            <person name="Hauser L."/>
            <person name="Kyrpides N."/>
            <person name="Mikhailova N."/>
            <person name="Ye Q."/>
            <person name="Zhou J."/>
            <person name="Richardson P."/>
            <person name="Fields M.W."/>
        </authorList>
    </citation>
    <scope>NUCLEOTIDE SEQUENCE [LARGE SCALE GENOMIC DNA]</scope>
    <source>
        <strain evidence="2">QYMF</strain>
    </source>
</reference>
<keyword evidence="2" id="KW-1185">Reference proteome</keyword>